<dbReference type="PROSITE" id="PS01156">
    <property type="entry name" value="TONB_DEPENDENT_REC_2"/>
    <property type="match status" value="1"/>
</dbReference>
<keyword evidence="10 12" id="KW-0472">Membrane</keyword>
<dbReference type="InterPro" id="IPR010917">
    <property type="entry name" value="TonB_rcpt_CS"/>
</dbReference>
<gene>
    <name evidence="18" type="ORF">GGR11_003227</name>
</gene>
<keyword evidence="3 12" id="KW-1134">Transmembrane beta strand</keyword>
<keyword evidence="4" id="KW-0410">Iron transport</keyword>
<dbReference type="AlphaFoldDB" id="A0A7W6A5E5"/>
<reference evidence="18 19" key="1">
    <citation type="submission" date="2020-08" db="EMBL/GenBank/DDBJ databases">
        <title>Genomic Encyclopedia of Type Strains, Phase IV (KMG-IV): sequencing the most valuable type-strain genomes for metagenomic binning, comparative biology and taxonomic classification.</title>
        <authorList>
            <person name="Goeker M."/>
        </authorList>
    </citation>
    <scope>NUCLEOTIDE SEQUENCE [LARGE SCALE GENOMIC DNA]</scope>
    <source>
        <strain evidence="18 19">DSM 14878</strain>
    </source>
</reference>
<keyword evidence="5 12" id="KW-0812">Transmembrane</keyword>
<keyword evidence="6 15" id="KW-0732">Signal</keyword>
<dbReference type="PANTHER" id="PTHR32552:SF89">
    <property type="entry name" value="CATECHOLATE SIDEROPHORE RECEPTOR FIU"/>
    <property type="match status" value="1"/>
</dbReference>
<sequence length="786" mass="85278">MINRKRLFWATTAIVGTLAGAGAASAQSTGTEAAELGDIIVTGQRGPRNIDGAIVAETVSKSRASVTEEYISTQAPGQTILNSINLLPGVNFTNNDAFGSSGGDLTIRGFDSARISLTQDGVPLNDTGNYAIYSNQQLDPELISRATVNLGTTDVDSPTASATGGTVNYSTRRPEEKFGFILQPSIGETGYRRFFGLVDTGAFGPWGTTAWFSASKTQYDHFIGAGGVDKTQYNGRIYQALGDNGDFLSLTANYNENRNSFIARKTLQQFNDGVAYDSGNSLPATLTGINPSNTGNIRGASRFTLRDNLVLTIDPSFQYVLAHGGGTQTMSETDAQLRGSSSAAGVDLNGDGVINGATRVTLFRPNITNTHRYALTSSLIWDLNENNRLRVAYTYDNGRHRQTGQFGYIDANGKPEDAFAGRNGTPVALPDGTILRRRDRLSYAKLNQIAAEYRGNFFNDAISLDLGVRAPYFDRELNNYCYQRDTFNAYCTTQVGTPVAGTDLVTFPVSSMNSSASNRYGKPRSFSKSYDAVLPNGGVTWRFADHNSVYASYAEGFSAPRTDDLYDVVDVNPEPERTKSYDIGYRYQAPGLLGSIAVWKTDYSNRIVRTFDEAANLFLTRNVGDVTLQGFDGQLGWSPFEKFNITGSVTYTDSEVKSNLPNGVVNGVPVFIQTAGNQLVETPEWQYGMRVAYTVGPFDLGLQGKRVGDRFSNDVNTEVAPGYTTFDLDVRYNLASVGNGSSYIQFNVINLFDTEYLADISTSTTGAASYQLGAPRTAMVTLRAAF</sequence>
<dbReference type="InterPro" id="IPR039426">
    <property type="entry name" value="TonB-dep_rcpt-like"/>
</dbReference>
<dbReference type="SUPFAM" id="SSF56935">
    <property type="entry name" value="Porins"/>
    <property type="match status" value="1"/>
</dbReference>
<feature type="chain" id="PRO_5031550621" evidence="15">
    <location>
        <begin position="27"/>
        <end position="786"/>
    </location>
</feature>
<evidence type="ECO:0000256" key="9">
    <source>
        <dbReference type="ARBA" id="ARBA00023077"/>
    </source>
</evidence>
<evidence type="ECO:0000256" key="14">
    <source>
        <dbReference type="RuleBase" id="RU003357"/>
    </source>
</evidence>
<dbReference type="PROSITE" id="PS52016">
    <property type="entry name" value="TONB_DEPENDENT_REC_3"/>
    <property type="match status" value="1"/>
</dbReference>
<organism evidence="18 19">
    <name type="scientific">Brevundimonas mediterranea</name>
    <dbReference type="NCBI Taxonomy" id="74329"/>
    <lineage>
        <taxon>Bacteria</taxon>
        <taxon>Pseudomonadati</taxon>
        <taxon>Pseudomonadota</taxon>
        <taxon>Alphaproteobacteria</taxon>
        <taxon>Caulobacterales</taxon>
        <taxon>Caulobacteraceae</taxon>
        <taxon>Brevundimonas</taxon>
    </lineage>
</organism>
<dbReference type="EMBL" id="JACIDA010000004">
    <property type="protein sequence ID" value="MBB3873661.1"/>
    <property type="molecule type" value="Genomic_DNA"/>
</dbReference>
<keyword evidence="9 14" id="KW-0798">TonB box</keyword>
<evidence type="ECO:0000256" key="1">
    <source>
        <dbReference type="ARBA" id="ARBA00004571"/>
    </source>
</evidence>
<evidence type="ECO:0000313" key="19">
    <source>
        <dbReference type="Proteomes" id="UP000532936"/>
    </source>
</evidence>
<evidence type="ECO:0000256" key="13">
    <source>
        <dbReference type="PROSITE-ProRule" id="PRU10144"/>
    </source>
</evidence>
<dbReference type="GO" id="GO:0015344">
    <property type="term" value="F:siderophore uptake transmembrane transporter activity"/>
    <property type="evidence" value="ECO:0007669"/>
    <property type="project" value="TreeGrafter"/>
</dbReference>
<evidence type="ECO:0000256" key="6">
    <source>
        <dbReference type="ARBA" id="ARBA00022729"/>
    </source>
</evidence>
<dbReference type="InterPro" id="IPR000531">
    <property type="entry name" value="Beta-barrel_TonB"/>
</dbReference>
<evidence type="ECO:0000256" key="7">
    <source>
        <dbReference type="ARBA" id="ARBA00023004"/>
    </source>
</evidence>
<protein>
    <submittedName>
        <fullName evidence="18">Iron complex outermembrane receptor protein</fullName>
    </submittedName>
</protein>
<keyword evidence="2 12" id="KW-0813">Transport</keyword>
<feature type="short sequence motif" description="TonB C-terminal box" evidence="13">
    <location>
        <begin position="769"/>
        <end position="786"/>
    </location>
</feature>
<feature type="domain" description="TonB-dependent receptor-like beta-barrel" evidence="16">
    <location>
        <begin position="253"/>
        <end position="751"/>
    </location>
</feature>
<evidence type="ECO:0000256" key="3">
    <source>
        <dbReference type="ARBA" id="ARBA00022452"/>
    </source>
</evidence>
<proteinExistence type="inferred from homology"/>
<dbReference type="PANTHER" id="PTHR32552">
    <property type="entry name" value="FERRICHROME IRON RECEPTOR-RELATED"/>
    <property type="match status" value="1"/>
</dbReference>
<dbReference type="InterPro" id="IPR012910">
    <property type="entry name" value="Plug_dom"/>
</dbReference>
<evidence type="ECO:0000256" key="12">
    <source>
        <dbReference type="PROSITE-ProRule" id="PRU01360"/>
    </source>
</evidence>
<evidence type="ECO:0000256" key="11">
    <source>
        <dbReference type="ARBA" id="ARBA00023237"/>
    </source>
</evidence>
<keyword evidence="18" id="KW-0675">Receptor</keyword>
<comment type="caution">
    <text evidence="18">The sequence shown here is derived from an EMBL/GenBank/DDBJ whole genome shotgun (WGS) entry which is preliminary data.</text>
</comment>
<keyword evidence="7" id="KW-0408">Iron</keyword>
<dbReference type="Pfam" id="PF00593">
    <property type="entry name" value="TonB_dep_Rec_b-barrel"/>
    <property type="match status" value="1"/>
</dbReference>
<evidence type="ECO:0000259" key="17">
    <source>
        <dbReference type="Pfam" id="PF07715"/>
    </source>
</evidence>
<dbReference type="Pfam" id="PF07715">
    <property type="entry name" value="Plug"/>
    <property type="match status" value="1"/>
</dbReference>
<dbReference type="Gene3D" id="2.170.130.10">
    <property type="entry name" value="TonB-dependent receptor, plug domain"/>
    <property type="match status" value="1"/>
</dbReference>
<evidence type="ECO:0000256" key="10">
    <source>
        <dbReference type="ARBA" id="ARBA00023136"/>
    </source>
</evidence>
<dbReference type="InterPro" id="IPR037066">
    <property type="entry name" value="Plug_dom_sf"/>
</dbReference>
<dbReference type="GO" id="GO:0009279">
    <property type="term" value="C:cell outer membrane"/>
    <property type="evidence" value="ECO:0007669"/>
    <property type="project" value="UniProtKB-SubCell"/>
</dbReference>
<keyword evidence="8" id="KW-0406">Ion transport</keyword>
<evidence type="ECO:0000256" key="4">
    <source>
        <dbReference type="ARBA" id="ARBA00022496"/>
    </source>
</evidence>
<dbReference type="RefSeq" id="WP_183198659.1">
    <property type="nucleotide sequence ID" value="NZ_JACIDA010000004.1"/>
</dbReference>
<name>A0A7W6A5E5_9CAUL</name>
<evidence type="ECO:0000259" key="16">
    <source>
        <dbReference type="Pfam" id="PF00593"/>
    </source>
</evidence>
<comment type="subcellular location">
    <subcellularLocation>
        <location evidence="1 12">Cell outer membrane</location>
        <topology evidence="1 12">Multi-pass membrane protein</topology>
    </subcellularLocation>
</comment>
<evidence type="ECO:0000256" key="5">
    <source>
        <dbReference type="ARBA" id="ARBA00022692"/>
    </source>
</evidence>
<evidence type="ECO:0000256" key="2">
    <source>
        <dbReference type="ARBA" id="ARBA00022448"/>
    </source>
</evidence>
<feature type="domain" description="TonB-dependent receptor plug" evidence="17">
    <location>
        <begin position="58"/>
        <end position="159"/>
    </location>
</feature>
<feature type="signal peptide" evidence="15">
    <location>
        <begin position="1"/>
        <end position="26"/>
    </location>
</feature>
<accession>A0A7W6A5E5</accession>
<dbReference type="InterPro" id="IPR036942">
    <property type="entry name" value="Beta-barrel_TonB_sf"/>
</dbReference>
<comment type="similarity">
    <text evidence="12 14">Belongs to the TonB-dependent receptor family.</text>
</comment>
<dbReference type="Proteomes" id="UP000532936">
    <property type="component" value="Unassembled WGS sequence"/>
</dbReference>
<keyword evidence="11 12" id="KW-0998">Cell outer membrane</keyword>
<evidence type="ECO:0000313" key="18">
    <source>
        <dbReference type="EMBL" id="MBB3873661.1"/>
    </source>
</evidence>
<evidence type="ECO:0000256" key="15">
    <source>
        <dbReference type="SAM" id="SignalP"/>
    </source>
</evidence>
<dbReference type="Gene3D" id="2.40.170.20">
    <property type="entry name" value="TonB-dependent receptor, beta-barrel domain"/>
    <property type="match status" value="1"/>
</dbReference>
<evidence type="ECO:0000256" key="8">
    <source>
        <dbReference type="ARBA" id="ARBA00023065"/>
    </source>
</evidence>